<evidence type="ECO:0000256" key="1">
    <source>
        <dbReference type="SAM" id="MobiDB-lite"/>
    </source>
</evidence>
<feature type="compositionally biased region" description="Basic and acidic residues" evidence="1">
    <location>
        <begin position="136"/>
        <end position="149"/>
    </location>
</feature>
<feature type="region of interest" description="Disordered" evidence="1">
    <location>
        <begin position="131"/>
        <end position="157"/>
    </location>
</feature>
<evidence type="ECO:0000313" key="3">
    <source>
        <dbReference type="Proteomes" id="UP001189429"/>
    </source>
</evidence>
<feature type="compositionally biased region" description="Basic and acidic residues" evidence="1">
    <location>
        <begin position="44"/>
        <end position="63"/>
    </location>
</feature>
<accession>A0ABN9TGD7</accession>
<comment type="caution">
    <text evidence="2">The sequence shown here is derived from an EMBL/GenBank/DDBJ whole genome shotgun (WGS) entry which is preliminary data.</text>
</comment>
<proteinExistence type="predicted"/>
<name>A0ABN9TGD7_9DINO</name>
<dbReference type="Proteomes" id="UP001189429">
    <property type="component" value="Unassembled WGS sequence"/>
</dbReference>
<organism evidence="2 3">
    <name type="scientific">Prorocentrum cordatum</name>
    <dbReference type="NCBI Taxonomy" id="2364126"/>
    <lineage>
        <taxon>Eukaryota</taxon>
        <taxon>Sar</taxon>
        <taxon>Alveolata</taxon>
        <taxon>Dinophyceae</taxon>
        <taxon>Prorocentrales</taxon>
        <taxon>Prorocentraceae</taxon>
        <taxon>Prorocentrum</taxon>
    </lineage>
</organism>
<sequence>MAPPQPSPPRGHAATLPSRGQLLPASSLGCETCETELVERKRKRENERGEAERGRGRQRERARPFGPGPVQAQPRALGAAWACLTIGPRLERKAGMWGIGHSKARLRTRTAKALWLPVRLGARARLSASVTAAPSRSRDREGGREHCRAELWAPRRA</sequence>
<feature type="region of interest" description="Disordered" evidence="1">
    <location>
        <begin position="1"/>
        <end position="74"/>
    </location>
</feature>
<evidence type="ECO:0000313" key="2">
    <source>
        <dbReference type="EMBL" id="CAK0844715.1"/>
    </source>
</evidence>
<protein>
    <submittedName>
        <fullName evidence="2">Uncharacterized protein</fullName>
    </submittedName>
</protein>
<gene>
    <name evidence="2" type="ORF">PCOR1329_LOCUS38745</name>
</gene>
<dbReference type="EMBL" id="CAUYUJ010014687">
    <property type="protein sequence ID" value="CAK0844715.1"/>
    <property type="molecule type" value="Genomic_DNA"/>
</dbReference>
<reference evidence="2" key="1">
    <citation type="submission" date="2023-10" db="EMBL/GenBank/DDBJ databases">
        <authorList>
            <person name="Chen Y."/>
            <person name="Shah S."/>
            <person name="Dougan E. K."/>
            <person name="Thang M."/>
            <person name="Chan C."/>
        </authorList>
    </citation>
    <scope>NUCLEOTIDE SEQUENCE [LARGE SCALE GENOMIC DNA]</scope>
</reference>
<keyword evidence="3" id="KW-1185">Reference proteome</keyword>